<keyword evidence="1" id="KW-0378">Hydrolase</keyword>
<dbReference type="Proteomes" id="UP001174909">
    <property type="component" value="Unassembled WGS sequence"/>
</dbReference>
<dbReference type="PANTHER" id="PTHR48081:SF8">
    <property type="entry name" value="ALPHA_BETA HYDROLASE FOLD-3 DOMAIN-CONTAINING PROTEIN-RELATED"/>
    <property type="match status" value="1"/>
</dbReference>
<gene>
    <name evidence="3" type="ORF">GBAR_LOCUS22740</name>
</gene>
<evidence type="ECO:0000256" key="1">
    <source>
        <dbReference type="ARBA" id="ARBA00022801"/>
    </source>
</evidence>
<dbReference type="Gene3D" id="3.40.50.1820">
    <property type="entry name" value="alpha/beta hydrolase"/>
    <property type="match status" value="1"/>
</dbReference>
<dbReference type="AlphaFoldDB" id="A0AA35T442"/>
<keyword evidence="4" id="KW-1185">Reference proteome</keyword>
<evidence type="ECO:0000313" key="4">
    <source>
        <dbReference type="Proteomes" id="UP001174909"/>
    </source>
</evidence>
<sequence length="276" mass="29450">MKNRPRIDGPEVAKVEDRTVSWRDAEVPVRIYTPAGTGPFPILIWCHGGGMVVGDLETADATARHLTVETGCVTISVDYRLAPESKFPGACDDCYAATVWASDNAASIQGDASRMAVGGDSAGGNLAAVVAQMARDRAHPDLAFQLLVYPMTSLDFETPSYVDNADGYLLTRDGMKWYWDQYLGASDDPNHPYAVPSRAGSFKNLPPALVITAEFDPLRDEGEAYAKNLEAAGVPTACTRYDGMIHGFFGMSGAVDKAGQAVSEAAAAMKKAFASK</sequence>
<dbReference type="GO" id="GO:0016787">
    <property type="term" value="F:hydrolase activity"/>
    <property type="evidence" value="ECO:0007669"/>
    <property type="project" value="UniProtKB-KW"/>
</dbReference>
<dbReference type="InterPro" id="IPR013094">
    <property type="entry name" value="AB_hydrolase_3"/>
</dbReference>
<dbReference type="Pfam" id="PF07859">
    <property type="entry name" value="Abhydrolase_3"/>
    <property type="match status" value="1"/>
</dbReference>
<feature type="domain" description="Alpha/beta hydrolase fold-3" evidence="2">
    <location>
        <begin position="43"/>
        <end position="249"/>
    </location>
</feature>
<organism evidence="3 4">
    <name type="scientific">Geodia barretti</name>
    <name type="common">Barrett's horny sponge</name>
    <dbReference type="NCBI Taxonomy" id="519541"/>
    <lineage>
        <taxon>Eukaryota</taxon>
        <taxon>Metazoa</taxon>
        <taxon>Porifera</taxon>
        <taxon>Demospongiae</taxon>
        <taxon>Heteroscleromorpha</taxon>
        <taxon>Tetractinellida</taxon>
        <taxon>Astrophorina</taxon>
        <taxon>Geodiidae</taxon>
        <taxon>Geodia</taxon>
    </lineage>
</organism>
<dbReference type="FunFam" id="3.40.50.1820:FF:000089">
    <property type="entry name" value="Alpha/beta hydrolase"/>
    <property type="match status" value="1"/>
</dbReference>
<dbReference type="SUPFAM" id="SSF53474">
    <property type="entry name" value="alpha/beta-Hydrolases"/>
    <property type="match status" value="1"/>
</dbReference>
<comment type="caution">
    <text evidence="3">The sequence shown here is derived from an EMBL/GenBank/DDBJ whole genome shotgun (WGS) entry which is preliminary data.</text>
</comment>
<evidence type="ECO:0000259" key="2">
    <source>
        <dbReference type="Pfam" id="PF07859"/>
    </source>
</evidence>
<name>A0AA35T442_GEOBA</name>
<dbReference type="PANTHER" id="PTHR48081">
    <property type="entry name" value="AB HYDROLASE SUPERFAMILY PROTEIN C4A8.06C"/>
    <property type="match status" value="1"/>
</dbReference>
<reference evidence="3" key="1">
    <citation type="submission" date="2023-03" db="EMBL/GenBank/DDBJ databases">
        <authorList>
            <person name="Steffen K."/>
            <person name="Cardenas P."/>
        </authorList>
    </citation>
    <scope>NUCLEOTIDE SEQUENCE</scope>
</reference>
<evidence type="ECO:0000313" key="3">
    <source>
        <dbReference type="EMBL" id="CAI8040904.1"/>
    </source>
</evidence>
<dbReference type="EMBL" id="CASHTH010003149">
    <property type="protein sequence ID" value="CAI8040904.1"/>
    <property type="molecule type" value="Genomic_DNA"/>
</dbReference>
<accession>A0AA35T442</accession>
<dbReference type="InterPro" id="IPR029058">
    <property type="entry name" value="AB_hydrolase_fold"/>
</dbReference>
<protein>
    <submittedName>
        <fullName evidence="3">Carboxylesterase NlhH</fullName>
    </submittedName>
</protein>
<dbReference type="InterPro" id="IPR050300">
    <property type="entry name" value="GDXG_lipolytic_enzyme"/>
</dbReference>
<proteinExistence type="predicted"/>